<feature type="domain" description="Cellulase Ig-like" evidence="10">
    <location>
        <begin position="75"/>
        <end position="158"/>
    </location>
</feature>
<keyword evidence="7" id="KW-0732">Signal</keyword>
<keyword evidence="3 6" id="KW-0119">Carbohydrate metabolism</keyword>
<evidence type="ECO:0000313" key="11">
    <source>
        <dbReference type="EMBL" id="SDS59321.1"/>
    </source>
</evidence>
<organism evidence="11 12">
    <name type="scientific">Actinopolymorpha singaporensis</name>
    <dbReference type="NCBI Taxonomy" id="117157"/>
    <lineage>
        <taxon>Bacteria</taxon>
        <taxon>Bacillati</taxon>
        <taxon>Actinomycetota</taxon>
        <taxon>Actinomycetes</taxon>
        <taxon>Propionibacteriales</taxon>
        <taxon>Actinopolymorphaceae</taxon>
        <taxon>Actinopolymorpha</taxon>
    </lineage>
</organism>
<dbReference type="EC" id="3.2.1.4" evidence="7"/>
<dbReference type="GO" id="GO:0030245">
    <property type="term" value="P:cellulose catabolic process"/>
    <property type="evidence" value="ECO:0007669"/>
    <property type="project" value="UniProtKB-KW"/>
</dbReference>
<evidence type="ECO:0000256" key="2">
    <source>
        <dbReference type="ARBA" id="ARBA00022801"/>
    </source>
</evidence>
<reference evidence="11 12" key="1">
    <citation type="submission" date="2016-10" db="EMBL/GenBank/DDBJ databases">
        <authorList>
            <person name="de Groot N.N."/>
        </authorList>
    </citation>
    <scope>NUCLEOTIDE SEQUENCE [LARGE SCALE GENOMIC DNA]</scope>
    <source>
        <strain evidence="11 12">DSM 22024</strain>
    </source>
</reference>
<dbReference type="InterPro" id="IPR012341">
    <property type="entry name" value="6hp_glycosidase-like_sf"/>
</dbReference>
<dbReference type="PROSITE" id="PS00698">
    <property type="entry name" value="GH9_3"/>
    <property type="match status" value="1"/>
</dbReference>
<evidence type="ECO:0000256" key="7">
    <source>
        <dbReference type="RuleBase" id="RU361166"/>
    </source>
</evidence>
<feature type="active site" evidence="6">
    <location>
        <position position="614"/>
    </location>
</feature>
<evidence type="ECO:0000256" key="4">
    <source>
        <dbReference type="ARBA" id="ARBA00023295"/>
    </source>
</evidence>
<keyword evidence="2 6" id="KW-0378">Hydrolase</keyword>
<comment type="catalytic activity">
    <reaction evidence="7">
        <text>Endohydrolysis of (1-&gt;4)-beta-D-glucosidic linkages in cellulose, lichenin and cereal beta-D-glucans.</text>
        <dbReference type="EC" id="3.2.1.4"/>
    </reaction>
</comment>
<gene>
    <name evidence="11" type="ORF">SAMN04489717_3187</name>
</gene>
<dbReference type="SUPFAM" id="SSF81296">
    <property type="entry name" value="E set domains"/>
    <property type="match status" value="1"/>
</dbReference>
<dbReference type="Gene3D" id="2.60.40.10">
    <property type="entry name" value="Immunoglobulins"/>
    <property type="match status" value="1"/>
</dbReference>
<evidence type="ECO:0000259" key="10">
    <source>
        <dbReference type="Pfam" id="PF02927"/>
    </source>
</evidence>
<name>A0A1H1TGZ1_9ACTN</name>
<feature type="active site" evidence="6">
    <location>
        <position position="623"/>
    </location>
</feature>
<sequence>MTHSPSHRSVPKRRSARRVRSVALACTAVFVTFLTSCAGSQAPTSTAVKNNAGGRPGAVDPGLGAGGGDEWKKATGSRIRVNQVGYLPTGPKGATVVTRSNEPLPWQLRDANGRVVAGGRSTPRGTDQASGQNVQTVDFSRYDRQGRGYTLRMDGQTSLPFDISAQNYAKLRNSAFRFFYHQRSGTPILASLVGEKYARPAGHVGVGANGDDSDVPCQPGVCKYRLDVHGGWYDAADHGKYVVNGGLAVSQLFGTWERAKHSRTGDPKALGDGTLSIPEHRNGVPDVLDEARWEMEFLLRMQVPSGNPLAGMAHHKMHDRAWTGLPMAPQDDPQPRELHRPSTAATLNLAAAGAQCARVFAPYDKAFANRCLGAAKTAWAAAKRHPKLYAPDSDSTGGGAYGDANVTDEFYWAAAELALTTGERPYLDAMRASPLHKAQVFTPVGFGWQSVAPVARLDLATVPGKVPASERRAAQASVVRAANSYLATQRGQAYGLPMPGGPEYYGWGSNSNVLNNLAVLSTAYDITGKDAYRTGALQGMDYLLGRNALNQSYVTGYGKKVSHNLHSRAFAHELDKRLPPPPPGFLAGGPNTALQDPVAQQRLAGCKPQLCYVDDIQSYSTNEYAINWNSALVWMTSFVADQGTGAGRGRV</sequence>
<feature type="domain" description="Glycoside hydrolase family 9" evidence="9">
    <location>
        <begin position="168"/>
        <end position="635"/>
    </location>
</feature>
<keyword evidence="7" id="KW-0136">Cellulose degradation</keyword>
<evidence type="ECO:0000256" key="5">
    <source>
        <dbReference type="ARBA" id="ARBA00023326"/>
    </source>
</evidence>
<dbReference type="InterPro" id="IPR013783">
    <property type="entry name" value="Ig-like_fold"/>
</dbReference>
<dbReference type="GO" id="GO:0008810">
    <property type="term" value="F:cellulase activity"/>
    <property type="evidence" value="ECO:0007669"/>
    <property type="project" value="UniProtKB-EC"/>
</dbReference>
<evidence type="ECO:0000256" key="8">
    <source>
        <dbReference type="SAM" id="MobiDB-lite"/>
    </source>
</evidence>
<feature type="signal peptide" evidence="7">
    <location>
        <begin position="1"/>
        <end position="38"/>
    </location>
</feature>
<dbReference type="Pfam" id="PF02927">
    <property type="entry name" value="CelD_N"/>
    <property type="match status" value="1"/>
</dbReference>
<feature type="region of interest" description="Disordered" evidence="8">
    <location>
        <begin position="41"/>
        <end position="70"/>
    </location>
</feature>
<proteinExistence type="inferred from homology"/>
<accession>A0A1H1TGZ1</accession>
<dbReference type="EMBL" id="LT629732">
    <property type="protein sequence ID" value="SDS59321.1"/>
    <property type="molecule type" value="Genomic_DNA"/>
</dbReference>
<dbReference type="InterPro" id="IPR014756">
    <property type="entry name" value="Ig_E-set"/>
</dbReference>
<keyword evidence="5 6" id="KW-0624">Polysaccharide degradation</keyword>
<dbReference type="InterPro" id="IPR004197">
    <property type="entry name" value="Cellulase_Ig-like"/>
</dbReference>
<dbReference type="Gene3D" id="1.50.10.10">
    <property type="match status" value="1"/>
</dbReference>
<keyword evidence="4 6" id="KW-0326">Glycosidase</keyword>
<dbReference type="Pfam" id="PF00759">
    <property type="entry name" value="Glyco_hydro_9"/>
    <property type="match status" value="1"/>
</dbReference>
<dbReference type="InterPro" id="IPR001701">
    <property type="entry name" value="Glyco_hydro_9"/>
</dbReference>
<dbReference type="PANTHER" id="PTHR22298">
    <property type="entry name" value="ENDO-1,4-BETA-GLUCANASE"/>
    <property type="match status" value="1"/>
</dbReference>
<dbReference type="STRING" id="117157.SAMN04489717_3187"/>
<dbReference type="AlphaFoldDB" id="A0A1H1TGZ1"/>
<dbReference type="CDD" id="cd02850">
    <property type="entry name" value="E_set_Cellulase_N"/>
    <property type="match status" value="1"/>
</dbReference>
<dbReference type="InterPro" id="IPR033126">
    <property type="entry name" value="Glyco_hydro_9_Asp/Glu_AS"/>
</dbReference>
<evidence type="ECO:0000259" key="9">
    <source>
        <dbReference type="Pfam" id="PF00759"/>
    </source>
</evidence>
<dbReference type="Proteomes" id="UP000198983">
    <property type="component" value="Chromosome I"/>
</dbReference>
<keyword evidence="12" id="KW-1185">Reference proteome</keyword>
<evidence type="ECO:0000256" key="1">
    <source>
        <dbReference type="ARBA" id="ARBA00007072"/>
    </source>
</evidence>
<comment type="similarity">
    <text evidence="1 6 7">Belongs to the glycosyl hydrolase 9 (cellulase E) family.</text>
</comment>
<evidence type="ECO:0000313" key="12">
    <source>
        <dbReference type="Proteomes" id="UP000198983"/>
    </source>
</evidence>
<protein>
    <recommendedName>
        <fullName evidence="7">Endoglucanase</fullName>
        <ecNumber evidence="7">3.2.1.4</ecNumber>
    </recommendedName>
</protein>
<dbReference type="SUPFAM" id="SSF48208">
    <property type="entry name" value="Six-hairpin glycosidases"/>
    <property type="match status" value="1"/>
</dbReference>
<evidence type="ECO:0000256" key="3">
    <source>
        <dbReference type="ARBA" id="ARBA00023277"/>
    </source>
</evidence>
<feature type="chain" id="PRO_5039741968" description="Endoglucanase" evidence="7">
    <location>
        <begin position="39"/>
        <end position="651"/>
    </location>
</feature>
<dbReference type="InterPro" id="IPR008928">
    <property type="entry name" value="6-hairpin_glycosidase_sf"/>
</dbReference>
<evidence type="ECO:0000256" key="6">
    <source>
        <dbReference type="PROSITE-ProRule" id="PRU10060"/>
    </source>
</evidence>